<dbReference type="SUPFAM" id="SSF55729">
    <property type="entry name" value="Acyl-CoA N-acyltransferases (Nat)"/>
    <property type="match status" value="1"/>
</dbReference>
<dbReference type="InterPro" id="IPR016181">
    <property type="entry name" value="Acyl_CoA_acyltransferase"/>
</dbReference>
<name>A0A9P4MCJ6_9PEZI</name>
<dbReference type="Gene3D" id="3.40.630.30">
    <property type="match status" value="1"/>
</dbReference>
<reference evidence="2" key="1">
    <citation type="journal article" date="2020" name="Stud. Mycol.">
        <title>101 Dothideomycetes genomes: a test case for predicting lifestyles and emergence of pathogens.</title>
        <authorList>
            <person name="Haridas S."/>
            <person name="Albert R."/>
            <person name="Binder M."/>
            <person name="Bloem J."/>
            <person name="Labutti K."/>
            <person name="Salamov A."/>
            <person name="Andreopoulos B."/>
            <person name="Baker S."/>
            <person name="Barry K."/>
            <person name="Bills G."/>
            <person name="Bluhm B."/>
            <person name="Cannon C."/>
            <person name="Castanera R."/>
            <person name="Culley D."/>
            <person name="Daum C."/>
            <person name="Ezra D."/>
            <person name="Gonzalez J."/>
            <person name="Henrissat B."/>
            <person name="Kuo A."/>
            <person name="Liang C."/>
            <person name="Lipzen A."/>
            <person name="Lutzoni F."/>
            <person name="Magnuson J."/>
            <person name="Mondo S."/>
            <person name="Nolan M."/>
            <person name="Ohm R."/>
            <person name="Pangilinan J."/>
            <person name="Park H.-J."/>
            <person name="Ramirez L."/>
            <person name="Alfaro M."/>
            <person name="Sun H."/>
            <person name="Tritt A."/>
            <person name="Yoshinaga Y."/>
            <person name="Zwiers L.-H."/>
            <person name="Turgeon B."/>
            <person name="Goodwin S."/>
            <person name="Spatafora J."/>
            <person name="Crous P."/>
            <person name="Grigoriev I."/>
        </authorList>
    </citation>
    <scope>NUCLEOTIDE SEQUENCE</scope>
    <source>
        <strain evidence="2">CBS 260.36</strain>
    </source>
</reference>
<keyword evidence="3" id="KW-1185">Reference proteome</keyword>
<evidence type="ECO:0000259" key="1">
    <source>
        <dbReference type="PROSITE" id="PS51186"/>
    </source>
</evidence>
<sequence>MAAFLLTRAIPEDIPKMIGIIGGLSDEDVTIRDFAMGPNTAEQREINARTFQATMTQDPQQFWLKVTEQSSGRIVSGSMWQIHPTVVPEVTRDTRPRPWLDEDTNVQQRVKQTLKERFVVEKCLRTQPHIRLGLTFTDPNYRRRGAGGMMMQWGCDLADHLFLPIWVEATPKGKLLYERFGFEIIHGGLPIGDFLKREPRF</sequence>
<dbReference type="InterPro" id="IPR052523">
    <property type="entry name" value="Trichothecene_AcTrans"/>
</dbReference>
<dbReference type="PANTHER" id="PTHR42791">
    <property type="entry name" value="GNAT FAMILY ACETYLTRANSFERASE"/>
    <property type="match status" value="1"/>
</dbReference>
<dbReference type="AlphaFoldDB" id="A0A9P4MCJ6"/>
<organism evidence="2 3">
    <name type="scientific">Myriangium duriaei CBS 260.36</name>
    <dbReference type="NCBI Taxonomy" id="1168546"/>
    <lineage>
        <taxon>Eukaryota</taxon>
        <taxon>Fungi</taxon>
        <taxon>Dikarya</taxon>
        <taxon>Ascomycota</taxon>
        <taxon>Pezizomycotina</taxon>
        <taxon>Dothideomycetes</taxon>
        <taxon>Dothideomycetidae</taxon>
        <taxon>Myriangiales</taxon>
        <taxon>Myriangiaceae</taxon>
        <taxon>Myriangium</taxon>
    </lineage>
</organism>
<protein>
    <recommendedName>
        <fullName evidence="1">N-acetyltransferase domain-containing protein</fullName>
    </recommendedName>
</protein>
<proteinExistence type="predicted"/>
<dbReference type="Proteomes" id="UP000799439">
    <property type="component" value="Unassembled WGS sequence"/>
</dbReference>
<comment type="caution">
    <text evidence="2">The sequence shown here is derived from an EMBL/GenBank/DDBJ whole genome shotgun (WGS) entry which is preliminary data.</text>
</comment>
<dbReference type="EMBL" id="ML996094">
    <property type="protein sequence ID" value="KAF2147912.1"/>
    <property type="molecule type" value="Genomic_DNA"/>
</dbReference>
<evidence type="ECO:0000313" key="3">
    <source>
        <dbReference type="Proteomes" id="UP000799439"/>
    </source>
</evidence>
<dbReference type="GO" id="GO:0016747">
    <property type="term" value="F:acyltransferase activity, transferring groups other than amino-acyl groups"/>
    <property type="evidence" value="ECO:0007669"/>
    <property type="project" value="InterPro"/>
</dbReference>
<accession>A0A9P4MCJ6</accession>
<gene>
    <name evidence="2" type="ORF">K461DRAFT_283055</name>
</gene>
<evidence type="ECO:0000313" key="2">
    <source>
        <dbReference type="EMBL" id="KAF2147912.1"/>
    </source>
</evidence>
<feature type="domain" description="N-acetyltransferase" evidence="1">
    <location>
        <begin position="29"/>
        <end position="200"/>
    </location>
</feature>
<dbReference type="PROSITE" id="PS51186">
    <property type="entry name" value="GNAT"/>
    <property type="match status" value="1"/>
</dbReference>
<dbReference type="InterPro" id="IPR000182">
    <property type="entry name" value="GNAT_dom"/>
</dbReference>
<dbReference type="OrthoDB" id="4738875at2759"/>
<dbReference type="PANTHER" id="PTHR42791:SF5">
    <property type="entry name" value="HYPOTHETICAL ACETYLTRANSFERASE (EUROFUNG)"/>
    <property type="match status" value="1"/>
</dbReference>